<evidence type="ECO:0000313" key="3">
    <source>
        <dbReference type="Proteomes" id="UP000215788"/>
    </source>
</evidence>
<accession>A0A266NG97</accession>
<evidence type="ECO:0000256" key="1">
    <source>
        <dbReference type="SAM" id="Coils"/>
    </source>
</evidence>
<gene>
    <name evidence="2" type="ORF">CJF39_01595</name>
</gene>
<dbReference type="Proteomes" id="UP000215788">
    <property type="component" value="Unassembled WGS sequence"/>
</dbReference>
<organism evidence="2 3">
    <name type="scientific">Pseudomonas lundensis</name>
    <dbReference type="NCBI Taxonomy" id="86185"/>
    <lineage>
        <taxon>Bacteria</taxon>
        <taxon>Pseudomonadati</taxon>
        <taxon>Pseudomonadota</taxon>
        <taxon>Gammaproteobacteria</taxon>
        <taxon>Pseudomonadales</taxon>
        <taxon>Pseudomonadaceae</taxon>
        <taxon>Pseudomonas</taxon>
    </lineage>
</organism>
<keyword evidence="1" id="KW-0175">Coiled coil</keyword>
<dbReference type="PIRSF" id="PIRSF034586">
    <property type="entry name" value="Vir_effector_SfrC"/>
    <property type="match status" value="1"/>
</dbReference>
<dbReference type="RefSeq" id="WP_094991847.1">
    <property type="nucleotide sequence ID" value="NZ_NQKI01000001.1"/>
</dbReference>
<sequence length="902" mass="100952">MSILTPEQQALRDSWAAVYEGAGQALDWVEKTRVTAPRLDSEADKLSLELHKARNQAKSLSRVATTPMTAGFFGLSQAGKSFLISALAAGPKGTLETDFGTQRMDFIEHVNPGGGGKEATGLVTRFSRLAKKSEDDNFPVELKLFNEIELAKILANTWFKDFDQEKVNYVIDEECIRKALKPFEGRETGPLQPGVSADDVVSLLDYLNKSFEKSLKALTHHYWPKVIKLAPRLNFQERGELFSILWGEQHALTRVYQQLAGSLNRLGMPATVFAPLSVLVERQGDEYSRRNSIMSVDILERFGSPQDLPVEVRPFTDGRLQNPNSLPIAQLAALTAEMTFRLVETPNAKIVEQVDLLDFPGYRGRRQISSISSENGQENSVSQLILRGKVAYLFERYTDDQEMNALVVCTGSTNQSDVNDVGPVLSRWIEVTQGKTAQERAGRATGLIWALTMFDKCIAQSLQKSALQLDEEWEGMMTRTMLERFKSFPWMANWKNDQAFNNTYLVRKPRMPTPFINLVGKDEQQFSDSCGEQLTLMRKTFAKAELVSKHVKDVDQAWDAMLTLNDGGITRFSESFSELAGLEFKLSRIREQLDQTLNGDTLKALSRLYRADGDDASAAKREQAQMILAQLKRRGPVLGELINTLQLPSEDIRELYLNGVYDEDDSEHAEDDAEVVEKKPQIYAPSSDFDFGDSFGDLSVDFDAPVAAATEGNKAPELQSNEHKFARAVFKDWIAYLRAIPGRQGLMDVLQLDKPSIEALVDELITSGYRLDLPGQLRDAVLKRAQSGSRRDQMVERQVLEVQRVLSDFVAWFGYTQKPLAERPKSHAGNRDALFAFYGDVAPDQLPILPAQPANQAQQFLGDWLSGVAYITMENAGHGSGNEITPEQNERLGHVLKTFPAR</sequence>
<feature type="coiled-coil region" evidence="1">
    <location>
        <begin position="36"/>
        <end position="63"/>
    </location>
</feature>
<dbReference type="Pfam" id="PF10139">
    <property type="entry name" value="Virul_Fac"/>
    <property type="match status" value="1"/>
</dbReference>
<protein>
    <recommendedName>
        <fullName evidence="4">HopL1 protein</fullName>
    </recommendedName>
</protein>
<dbReference type="EMBL" id="NQKI01000001">
    <property type="protein sequence ID" value="OZY61531.1"/>
    <property type="molecule type" value="Genomic_DNA"/>
</dbReference>
<dbReference type="OrthoDB" id="1060501at2"/>
<comment type="caution">
    <text evidence="2">The sequence shown here is derived from an EMBL/GenBank/DDBJ whole genome shotgun (WGS) entry which is preliminary data.</text>
</comment>
<dbReference type="AlphaFoldDB" id="A0A266NG97"/>
<proteinExistence type="predicted"/>
<dbReference type="InterPro" id="IPR017030">
    <property type="entry name" value="Vir_effector_SfrC"/>
</dbReference>
<reference evidence="2 3" key="1">
    <citation type="submission" date="2017-08" db="EMBL/GenBank/DDBJ databases">
        <title>Genomic and metabolic characterisation of spoilage-associated Pseudomonas species.</title>
        <authorList>
            <person name="Stanborough T."/>
            <person name="Fegan N."/>
            <person name="Powell S.M."/>
            <person name="Singh T."/>
            <person name="Tamplin M.L."/>
            <person name="Chandry P.S."/>
        </authorList>
    </citation>
    <scope>NUCLEOTIDE SEQUENCE [LARGE SCALE GENOMIC DNA]</scope>
    <source>
        <strain evidence="2 3">L1802</strain>
    </source>
</reference>
<name>A0A266NG97_9PSED</name>
<evidence type="ECO:0008006" key="4">
    <source>
        <dbReference type="Google" id="ProtNLM"/>
    </source>
</evidence>
<evidence type="ECO:0000313" key="2">
    <source>
        <dbReference type="EMBL" id="OZY61531.1"/>
    </source>
</evidence>